<sequence>MTPSMMVTRNALPLTNTATLIYIREKTESTSEDTTTNPDLRVSTGTKLSRKMKKLFSSKERRVESEIPEKKSALSPIHRISGIGEQEST</sequence>
<dbReference type="Proteomes" id="UP000198211">
    <property type="component" value="Unassembled WGS sequence"/>
</dbReference>
<keyword evidence="3" id="KW-1185">Reference proteome</keyword>
<name>A0A225UBX5_9STRA</name>
<comment type="caution">
    <text evidence="2">The sequence shown here is derived from an EMBL/GenBank/DDBJ whole genome shotgun (WGS) entry which is preliminary data.</text>
</comment>
<evidence type="ECO:0000313" key="3">
    <source>
        <dbReference type="Proteomes" id="UP000198211"/>
    </source>
</evidence>
<protein>
    <submittedName>
        <fullName evidence="2">Uncharacterized protein</fullName>
    </submittedName>
</protein>
<feature type="region of interest" description="Disordered" evidence="1">
    <location>
        <begin position="27"/>
        <end position="89"/>
    </location>
</feature>
<dbReference type="AlphaFoldDB" id="A0A225UBX5"/>
<gene>
    <name evidence="2" type="ORF">PHMEG_00041306</name>
</gene>
<dbReference type="EMBL" id="NBNE01022678">
    <property type="protein sequence ID" value="OWY90532.1"/>
    <property type="molecule type" value="Genomic_DNA"/>
</dbReference>
<dbReference type="OrthoDB" id="120898at2759"/>
<proteinExistence type="predicted"/>
<accession>A0A225UBX5</accession>
<feature type="compositionally biased region" description="Basic and acidic residues" evidence="1">
    <location>
        <begin position="57"/>
        <end position="72"/>
    </location>
</feature>
<evidence type="ECO:0000313" key="2">
    <source>
        <dbReference type="EMBL" id="OWY90532.1"/>
    </source>
</evidence>
<reference evidence="3" key="1">
    <citation type="submission" date="2017-03" db="EMBL/GenBank/DDBJ databases">
        <title>Phytopthora megakarya and P. palmivora, two closely related causual agents of cacao black pod achieved similar genome size and gene model numbers by different mechanisms.</title>
        <authorList>
            <person name="Ali S."/>
            <person name="Shao J."/>
            <person name="Larry D.J."/>
            <person name="Kronmiller B."/>
            <person name="Shen D."/>
            <person name="Strem M.D."/>
            <person name="Melnick R.L."/>
            <person name="Guiltinan M.J."/>
            <person name="Tyler B.M."/>
            <person name="Meinhardt L.W."/>
            <person name="Bailey B.A."/>
        </authorList>
    </citation>
    <scope>NUCLEOTIDE SEQUENCE [LARGE SCALE GENOMIC DNA]</scope>
    <source>
        <strain evidence="3">zdho120</strain>
    </source>
</reference>
<organism evidence="2 3">
    <name type="scientific">Phytophthora megakarya</name>
    <dbReference type="NCBI Taxonomy" id="4795"/>
    <lineage>
        <taxon>Eukaryota</taxon>
        <taxon>Sar</taxon>
        <taxon>Stramenopiles</taxon>
        <taxon>Oomycota</taxon>
        <taxon>Peronosporomycetes</taxon>
        <taxon>Peronosporales</taxon>
        <taxon>Peronosporaceae</taxon>
        <taxon>Phytophthora</taxon>
    </lineage>
</organism>
<evidence type="ECO:0000256" key="1">
    <source>
        <dbReference type="SAM" id="MobiDB-lite"/>
    </source>
</evidence>